<keyword evidence="1" id="KW-0472">Membrane</keyword>
<gene>
    <name evidence="2" type="ORF">F8M41_013993</name>
</gene>
<comment type="caution">
    <text evidence="2">The sequence shown here is derived from an EMBL/GenBank/DDBJ whole genome shotgun (WGS) entry which is preliminary data.</text>
</comment>
<keyword evidence="1" id="KW-1133">Transmembrane helix</keyword>
<protein>
    <submittedName>
        <fullName evidence="2">Uncharacterized protein</fullName>
    </submittedName>
</protein>
<reference evidence="2 3" key="1">
    <citation type="journal article" date="2019" name="Environ. Microbiol.">
        <title>At the nexus of three kingdoms: the genome of the mycorrhizal fungus Gigaspora margarita provides insights into plant, endobacterial and fungal interactions.</title>
        <authorList>
            <person name="Venice F."/>
            <person name="Ghignone S."/>
            <person name="Salvioli di Fossalunga A."/>
            <person name="Amselem J."/>
            <person name="Novero M."/>
            <person name="Xianan X."/>
            <person name="Sedzielewska Toro K."/>
            <person name="Morin E."/>
            <person name="Lipzen A."/>
            <person name="Grigoriev I.V."/>
            <person name="Henrissat B."/>
            <person name="Martin F.M."/>
            <person name="Bonfante P."/>
        </authorList>
    </citation>
    <scope>NUCLEOTIDE SEQUENCE [LARGE SCALE GENOMIC DNA]</scope>
    <source>
        <strain evidence="2 3">BEG34</strain>
    </source>
</reference>
<sequence length="143" mass="15922">MTYPRDTTCNKSTLPLDTDCLFCRIGTFSTISVATLPCVDTTGPLRRKASLIMWFFIIMHKVLQTALDDGSFGFCIFTFGTVFLTLFLLNNNVDRITTTTTVTAIAESQLPFPLNRSLITSRRCILKVKGAKTVTYTLAFTPC</sequence>
<organism evidence="2 3">
    <name type="scientific">Gigaspora margarita</name>
    <dbReference type="NCBI Taxonomy" id="4874"/>
    <lineage>
        <taxon>Eukaryota</taxon>
        <taxon>Fungi</taxon>
        <taxon>Fungi incertae sedis</taxon>
        <taxon>Mucoromycota</taxon>
        <taxon>Glomeromycotina</taxon>
        <taxon>Glomeromycetes</taxon>
        <taxon>Diversisporales</taxon>
        <taxon>Gigasporaceae</taxon>
        <taxon>Gigaspora</taxon>
    </lineage>
</organism>
<dbReference type="Proteomes" id="UP000439903">
    <property type="component" value="Unassembled WGS sequence"/>
</dbReference>
<feature type="transmembrane region" description="Helical" evidence="1">
    <location>
        <begin position="71"/>
        <end position="89"/>
    </location>
</feature>
<evidence type="ECO:0000256" key="1">
    <source>
        <dbReference type="SAM" id="Phobius"/>
    </source>
</evidence>
<evidence type="ECO:0000313" key="2">
    <source>
        <dbReference type="EMBL" id="KAF0362933.1"/>
    </source>
</evidence>
<keyword evidence="1" id="KW-0812">Transmembrane</keyword>
<dbReference type="EMBL" id="WTPW01002842">
    <property type="protein sequence ID" value="KAF0362933.1"/>
    <property type="molecule type" value="Genomic_DNA"/>
</dbReference>
<accession>A0A8H3WXN7</accession>
<proteinExistence type="predicted"/>
<name>A0A8H3WXN7_GIGMA</name>
<dbReference type="AlphaFoldDB" id="A0A8H3WXN7"/>
<evidence type="ECO:0000313" key="3">
    <source>
        <dbReference type="Proteomes" id="UP000439903"/>
    </source>
</evidence>
<keyword evidence="3" id="KW-1185">Reference proteome</keyword>